<feature type="compositionally biased region" description="Acidic residues" evidence="1">
    <location>
        <begin position="787"/>
        <end position="808"/>
    </location>
</feature>
<name>A0AAD6V124_9AGAR</name>
<dbReference type="AlphaFoldDB" id="A0AAD6V124"/>
<feature type="region of interest" description="Disordered" evidence="1">
    <location>
        <begin position="785"/>
        <end position="808"/>
    </location>
</feature>
<dbReference type="InterPro" id="IPR012337">
    <property type="entry name" value="RNaseH-like_sf"/>
</dbReference>
<feature type="region of interest" description="Disordered" evidence="1">
    <location>
        <begin position="75"/>
        <end position="128"/>
    </location>
</feature>
<gene>
    <name evidence="2" type="ORF">GGX14DRAFT_660930</name>
</gene>
<comment type="caution">
    <text evidence="2">The sequence shown here is derived from an EMBL/GenBank/DDBJ whole genome shotgun (WGS) entry which is preliminary data.</text>
</comment>
<dbReference type="Proteomes" id="UP001219525">
    <property type="component" value="Unassembled WGS sequence"/>
</dbReference>
<evidence type="ECO:0000313" key="2">
    <source>
        <dbReference type="EMBL" id="KAJ7199964.1"/>
    </source>
</evidence>
<dbReference type="SUPFAM" id="SSF53098">
    <property type="entry name" value="Ribonuclease H-like"/>
    <property type="match status" value="1"/>
</dbReference>
<keyword evidence="3" id="KW-1185">Reference proteome</keyword>
<proteinExistence type="predicted"/>
<feature type="compositionally biased region" description="Acidic residues" evidence="1">
    <location>
        <begin position="727"/>
        <end position="737"/>
    </location>
</feature>
<organism evidence="2 3">
    <name type="scientific">Mycena pura</name>
    <dbReference type="NCBI Taxonomy" id="153505"/>
    <lineage>
        <taxon>Eukaryota</taxon>
        <taxon>Fungi</taxon>
        <taxon>Dikarya</taxon>
        <taxon>Basidiomycota</taxon>
        <taxon>Agaricomycotina</taxon>
        <taxon>Agaricomycetes</taxon>
        <taxon>Agaricomycetidae</taxon>
        <taxon>Agaricales</taxon>
        <taxon>Marasmiineae</taxon>
        <taxon>Mycenaceae</taxon>
        <taxon>Mycena</taxon>
    </lineage>
</organism>
<reference evidence="2" key="1">
    <citation type="submission" date="2023-03" db="EMBL/GenBank/DDBJ databases">
        <title>Massive genome expansion in bonnet fungi (Mycena s.s.) driven by repeated elements and novel gene families across ecological guilds.</title>
        <authorList>
            <consortium name="Lawrence Berkeley National Laboratory"/>
            <person name="Harder C.B."/>
            <person name="Miyauchi S."/>
            <person name="Viragh M."/>
            <person name="Kuo A."/>
            <person name="Thoen E."/>
            <person name="Andreopoulos B."/>
            <person name="Lu D."/>
            <person name="Skrede I."/>
            <person name="Drula E."/>
            <person name="Henrissat B."/>
            <person name="Morin E."/>
            <person name="Kohler A."/>
            <person name="Barry K."/>
            <person name="LaButti K."/>
            <person name="Morin E."/>
            <person name="Salamov A."/>
            <person name="Lipzen A."/>
            <person name="Mereny Z."/>
            <person name="Hegedus B."/>
            <person name="Baldrian P."/>
            <person name="Stursova M."/>
            <person name="Weitz H."/>
            <person name="Taylor A."/>
            <person name="Grigoriev I.V."/>
            <person name="Nagy L.G."/>
            <person name="Martin F."/>
            <person name="Kauserud H."/>
        </authorList>
    </citation>
    <scope>NUCLEOTIDE SEQUENCE</scope>
    <source>
        <strain evidence="2">9144</strain>
    </source>
</reference>
<sequence>PLSDLFWRGDKQNAVHYKTYCKACVKKHVEAAGAPITDILTKGQTYLDACAAVGSTTSVKASWIAHILGGKTACPNASPEATAEATSQRKAVKAAEVKKHPRSTTPDPAEPPSKKQQSTLKTYRKNDMPYSATEKDAIQRQAARAIFSGGLPLGAFREPEMLVLFGMMRSTAPEIMPTGKVIGGRLLDAAAEEVEVKTSKALKNKNAGASTDGWKCKKKDSVNAICANVDYKSHLVELVEVTALNKDGDAQCELFEDIIDRIEKKYDCKIRYFTTDADGGSKKGRLNLGKKRYWLILPSCWAHQFQLMLGDYFKIHVYAATIAEDATAMIAWLNNHGKVRKIFDDAQKIVSKRNLNRTIILAYLVANLTRWTTHFVAFGRLFVLKEALQHAVYTRRQDIINAQVGAAISTEGERLRVDAEKFIALIKDETFWGGLENVLGDLEPICLGTNINQKDSTRPDQVLLTIAGVFLHFSDHPEPEVKTAMLARIEKRWKDCDQPVFLAALILNPFEKMSCFGPDANLNQIKTLNMVILLYRRVMSRPDNPDTLDERKVKEAQVSKAFGQYLTGTGDFADFNPFEWEEIHSVDPVRVWEALAGSKHIAELADFAIIILQVVANQAGCERTFSRTKIEQSDHRVRLGLPKIEKRTKIRADIHAEHIKTGVCKPRKPRKNHKSTATLLTVPRYQDLLGDQEDEDPDERGRAIVSSAAGWRTTMAKWIADARAAEREEDSDDEDPIFEAPSPAKRLPAWKQLTLQTLFSQATPRKRTVSVRVMEEEEVLMQQLADAAEDEIPDDGGIEIDSDDEFRA</sequence>
<evidence type="ECO:0000256" key="1">
    <source>
        <dbReference type="SAM" id="MobiDB-lite"/>
    </source>
</evidence>
<feature type="non-terminal residue" evidence="2">
    <location>
        <position position="1"/>
    </location>
</feature>
<accession>A0AAD6V124</accession>
<evidence type="ECO:0000313" key="3">
    <source>
        <dbReference type="Proteomes" id="UP001219525"/>
    </source>
</evidence>
<dbReference type="EMBL" id="JARJCW010000065">
    <property type="protein sequence ID" value="KAJ7199964.1"/>
    <property type="molecule type" value="Genomic_DNA"/>
</dbReference>
<protein>
    <submittedName>
        <fullName evidence="2">Ribonuclease H-like domain-containing protein</fullName>
    </submittedName>
</protein>
<feature type="region of interest" description="Disordered" evidence="1">
    <location>
        <begin position="723"/>
        <end position="742"/>
    </location>
</feature>